<feature type="region of interest" description="Disordered" evidence="3">
    <location>
        <begin position="1"/>
        <end position="21"/>
    </location>
</feature>
<evidence type="ECO:0000256" key="4">
    <source>
        <dbReference type="SAM" id="Phobius"/>
    </source>
</evidence>
<dbReference type="InterPro" id="IPR003362">
    <property type="entry name" value="Bact_transf"/>
</dbReference>
<comment type="caution">
    <text evidence="6">The sequence shown here is derived from an EMBL/GenBank/DDBJ whole genome shotgun (WGS) entry which is preliminary data.</text>
</comment>
<feature type="compositionally biased region" description="Low complexity" evidence="3">
    <location>
        <begin position="1"/>
        <end position="11"/>
    </location>
</feature>
<sequence length="232" mass="26331">MPMLPPSSSKLLPRRAGQATPPHFRRDQVYAKQFKRILDLTFITLALIVSGIFLVPVMAVITLLIAMDGGKPIYTQKRLGRGGRVYEIYKFRTMVRDAETQLEKHLKANPEARAEWDAHQKLVVDPRITRIGRILRKTSLDELPQLLNVIKGDMSLVGPRPMMADQRALYEGEAYFAMRPGITGSWQVSDRHASHFSDRVGFDDQYHQDLSLKTDVKILMQTVMVVLRGTGC</sequence>
<organism evidence="6 7">
    <name type="scientific">Litorivita pollutaquae</name>
    <dbReference type="NCBI Taxonomy" id="2200892"/>
    <lineage>
        <taxon>Bacteria</taxon>
        <taxon>Pseudomonadati</taxon>
        <taxon>Pseudomonadota</taxon>
        <taxon>Alphaproteobacteria</taxon>
        <taxon>Rhodobacterales</taxon>
        <taxon>Paracoccaceae</taxon>
        <taxon>Litorivita</taxon>
    </lineage>
</organism>
<proteinExistence type="inferred from homology"/>
<dbReference type="PANTHER" id="PTHR30576:SF0">
    <property type="entry name" value="UNDECAPRENYL-PHOSPHATE N-ACETYLGALACTOSAMINYL 1-PHOSPHATE TRANSFERASE-RELATED"/>
    <property type="match status" value="1"/>
</dbReference>
<dbReference type="AlphaFoldDB" id="A0A2V4MQQ3"/>
<dbReference type="EMBL" id="QFVT01000014">
    <property type="protein sequence ID" value="PYC46428.1"/>
    <property type="molecule type" value="Genomic_DNA"/>
</dbReference>
<dbReference type="OrthoDB" id="9808602at2"/>
<dbReference type="Proteomes" id="UP000248012">
    <property type="component" value="Unassembled WGS sequence"/>
</dbReference>
<reference evidence="6 7" key="1">
    <citation type="submission" date="2018-05" db="EMBL/GenBank/DDBJ databases">
        <title>Oceanovita maritima gen. nov., sp. nov., a marine bacterium in the family Rhodobacteraceae isolated from surface seawater of Lundu port Xiamen, China.</title>
        <authorList>
            <person name="Hetharua B.H."/>
            <person name="Min D."/>
            <person name="Liao H."/>
            <person name="Tian Y."/>
        </authorList>
    </citation>
    <scope>NUCLEOTIDE SEQUENCE [LARGE SCALE GENOMIC DNA]</scope>
    <source>
        <strain evidence="6 7">FSX-11</strain>
    </source>
</reference>
<evidence type="ECO:0000256" key="3">
    <source>
        <dbReference type="SAM" id="MobiDB-lite"/>
    </source>
</evidence>
<keyword evidence="4" id="KW-1133">Transmembrane helix</keyword>
<comment type="similarity">
    <text evidence="1">Belongs to the bacterial sugar transferase family.</text>
</comment>
<feature type="domain" description="Bacterial sugar transferase" evidence="5">
    <location>
        <begin position="35"/>
        <end position="227"/>
    </location>
</feature>
<protein>
    <submittedName>
        <fullName evidence="6">Sugar transferase</fullName>
    </submittedName>
</protein>
<dbReference type="Pfam" id="PF02397">
    <property type="entry name" value="Bac_transf"/>
    <property type="match status" value="1"/>
</dbReference>
<name>A0A2V4MQQ3_9RHOB</name>
<evidence type="ECO:0000256" key="1">
    <source>
        <dbReference type="ARBA" id="ARBA00006464"/>
    </source>
</evidence>
<evidence type="ECO:0000259" key="5">
    <source>
        <dbReference type="Pfam" id="PF02397"/>
    </source>
</evidence>
<evidence type="ECO:0000313" key="6">
    <source>
        <dbReference type="EMBL" id="PYC46428.1"/>
    </source>
</evidence>
<keyword evidence="2" id="KW-0270">Exopolysaccharide synthesis</keyword>
<dbReference type="GO" id="GO:0016780">
    <property type="term" value="F:phosphotransferase activity, for other substituted phosphate groups"/>
    <property type="evidence" value="ECO:0007669"/>
    <property type="project" value="TreeGrafter"/>
</dbReference>
<evidence type="ECO:0000256" key="2">
    <source>
        <dbReference type="ARBA" id="ARBA00023169"/>
    </source>
</evidence>
<dbReference type="PANTHER" id="PTHR30576">
    <property type="entry name" value="COLANIC BIOSYNTHESIS UDP-GLUCOSE LIPID CARRIER TRANSFERASE"/>
    <property type="match status" value="1"/>
</dbReference>
<feature type="transmembrane region" description="Helical" evidence="4">
    <location>
        <begin position="42"/>
        <end position="67"/>
    </location>
</feature>
<accession>A0A2V4MQQ3</accession>
<gene>
    <name evidence="6" type="ORF">DI396_15640</name>
</gene>
<keyword evidence="7" id="KW-1185">Reference proteome</keyword>
<keyword evidence="4" id="KW-0472">Membrane</keyword>
<keyword evidence="6" id="KW-0808">Transferase</keyword>
<dbReference type="GO" id="GO:0000271">
    <property type="term" value="P:polysaccharide biosynthetic process"/>
    <property type="evidence" value="ECO:0007669"/>
    <property type="project" value="UniProtKB-KW"/>
</dbReference>
<evidence type="ECO:0000313" key="7">
    <source>
        <dbReference type="Proteomes" id="UP000248012"/>
    </source>
</evidence>
<keyword evidence="4" id="KW-0812">Transmembrane</keyword>